<dbReference type="AlphaFoldDB" id="A0AAN9F9I7"/>
<dbReference type="EMBL" id="JAYKXN010000007">
    <property type="protein sequence ID" value="KAK7272174.1"/>
    <property type="molecule type" value="Genomic_DNA"/>
</dbReference>
<keyword evidence="2" id="KW-1185">Reference proteome</keyword>
<organism evidence="1 2">
    <name type="scientific">Clitoria ternatea</name>
    <name type="common">Butterfly pea</name>
    <dbReference type="NCBI Taxonomy" id="43366"/>
    <lineage>
        <taxon>Eukaryota</taxon>
        <taxon>Viridiplantae</taxon>
        <taxon>Streptophyta</taxon>
        <taxon>Embryophyta</taxon>
        <taxon>Tracheophyta</taxon>
        <taxon>Spermatophyta</taxon>
        <taxon>Magnoliopsida</taxon>
        <taxon>eudicotyledons</taxon>
        <taxon>Gunneridae</taxon>
        <taxon>Pentapetalae</taxon>
        <taxon>rosids</taxon>
        <taxon>fabids</taxon>
        <taxon>Fabales</taxon>
        <taxon>Fabaceae</taxon>
        <taxon>Papilionoideae</taxon>
        <taxon>50 kb inversion clade</taxon>
        <taxon>NPAAA clade</taxon>
        <taxon>indigoferoid/millettioid clade</taxon>
        <taxon>Phaseoleae</taxon>
        <taxon>Clitoria</taxon>
    </lineage>
</organism>
<comment type="caution">
    <text evidence="1">The sequence shown here is derived from an EMBL/GenBank/DDBJ whole genome shotgun (WGS) entry which is preliminary data.</text>
</comment>
<sequence length="76" mass="8902">MNLSLTNENNYEIISCGFHVSVIGKYRVLCNISWDSIPYVKPRKLTATDEFEEERMEQEMEMVVSLNSFTFLLLYA</sequence>
<gene>
    <name evidence="1" type="ORF">RJT34_28611</name>
</gene>
<evidence type="ECO:0000313" key="1">
    <source>
        <dbReference type="EMBL" id="KAK7272174.1"/>
    </source>
</evidence>
<name>A0AAN9F9I7_CLITE</name>
<evidence type="ECO:0000313" key="2">
    <source>
        <dbReference type="Proteomes" id="UP001359559"/>
    </source>
</evidence>
<dbReference type="Proteomes" id="UP001359559">
    <property type="component" value="Unassembled WGS sequence"/>
</dbReference>
<reference evidence="1 2" key="1">
    <citation type="submission" date="2024-01" db="EMBL/GenBank/DDBJ databases">
        <title>The genomes of 5 underutilized Papilionoideae crops provide insights into root nodulation and disease resistance.</title>
        <authorList>
            <person name="Yuan L."/>
        </authorList>
    </citation>
    <scope>NUCLEOTIDE SEQUENCE [LARGE SCALE GENOMIC DNA]</scope>
    <source>
        <strain evidence="1">LY-2023</strain>
        <tissue evidence="1">Leaf</tissue>
    </source>
</reference>
<proteinExistence type="predicted"/>
<accession>A0AAN9F9I7</accession>
<protein>
    <submittedName>
        <fullName evidence="1">Uncharacterized protein</fullName>
    </submittedName>
</protein>